<dbReference type="InterPro" id="IPR036388">
    <property type="entry name" value="WH-like_DNA-bd_sf"/>
</dbReference>
<accession>A0ABU8LL44</accession>
<gene>
    <name evidence="2" type="ORF">WDU93_04935</name>
</gene>
<evidence type="ECO:0000313" key="3">
    <source>
        <dbReference type="Proteomes" id="UP001366085"/>
    </source>
</evidence>
<dbReference type="PANTHER" id="PTHR34293">
    <property type="entry name" value="HTH-TYPE TRANSCRIPTIONAL REGULATOR TRMBL2"/>
    <property type="match status" value="1"/>
</dbReference>
<evidence type="ECO:0000313" key="2">
    <source>
        <dbReference type="EMBL" id="MEJ1091032.1"/>
    </source>
</evidence>
<reference evidence="2 3" key="1">
    <citation type="submission" date="2024-02" db="EMBL/GenBank/DDBJ databases">
        <authorList>
            <person name="Saticioglu I.B."/>
        </authorList>
    </citation>
    <scope>NUCLEOTIDE SEQUENCE [LARGE SCALE GENOMIC DNA]</scope>
    <source>
        <strain evidence="2 3">Mu-43</strain>
    </source>
</reference>
<comment type="caution">
    <text evidence="2">The sequence shown here is derived from an EMBL/GenBank/DDBJ whole genome shotgun (WGS) entry which is preliminary data.</text>
</comment>
<name>A0ABU8LL44_9MICO</name>
<dbReference type="Pfam" id="PF01978">
    <property type="entry name" value="TrmB"/>
    <property type="match status" value="1"/>
</dbReference>
<dbReference type="SMART" id="SM00421">
    <property type="entry name" value="HTH_LUXR"/>
    <property type="match status" value="1"/>
</dbReference>
<dbReference type="PROSITE" id="PS50043">
    <property type="entry name" value="HTH_LUXR_2"/>
    <property type="match status" value="1"/>
</dbReference>
<protein>
    <submittedName>
        <fullName evidence="2">Helix-turn-helix domain-containing protein</fullName>
    </submittedName>
</protein>
<keyword evidence="3" id="KW-1185">Reference proteome</keyword>
<dbReference type="SUPFAM" id="SSF46894">
    <property type="entry name" value="C-terminal effector domain of the bipartite response regulators"/>
    <property type="match status" value="1"/>
</dbReference>
<dbReference type="InterPro" id="IPR016032">
    <property type="entry name" value="Sig_transdc_resp-reg_C-effctor"/>
</dbReference>
<dbReference type="InterPro" id="IPR051797">
    <property type="entry name" value="TrmB-like"/>
</dbReference>
<sequence length="322" mass="35245">MGLDVLGLGIVEHRVYEYLVRHRSRTADDICADLSLRPSQVAAAVAALSNRGLVAREGTDRGHLVAAPPDVALGALILDHEDRLRQAETEMLALEQLYRDAGTGEADVVDIVRGREAVGHRFNQLQRSARSEVLMFVKGDIVAIDRDENVEEELARQRGIRYRYVLERSRLEAPGMLEAVRGAIQGGLEVRVAGELPTRMIVVDRTIAMVPAAADGEDQSTGALLLHAGGLIGLALSLFERTWQSAAHLVAGEVSGVDEVDLDVEEREVLVLMDAGLTDRAIGQRMGTSVRTVQRRVRELMDRADVETRLQLGVAAVRRGWL</sequence>
<dbReference type="InterPro" id="IPR002831">
    <property type="entry name" value="Tscrpt_reg_TrmB_N"/>
</dbReference>
<dbReference type="SUPFAM" id="SSF46785">
    <property type="entry name" value="Winged helix' DNA-binding domain"/>
    <property type="match status" value="1"/>
</dbReference>
<dbReference type="PANTHER" id="PTHR34293:SF1">
    <property type="entry name" value="HTH-TYPE TRANSCRIPTIONAL REGULATOR TRMBL2"/>
    <property type="match status" value="1"/>
</dbReference>
<dbReference type="RefSeq" id="WP_337318182.1">
    <property type="nucleotide sequence ID" value="NZ_JBBDGN010000003.1"/>
</dbReference>
<feature type="domain" description="HTH luxR-type" evidence="1">
    <location>
        <begin position="255"/>
        <end position="320"/>
    </location>
</feature>
<dbReference type="Gene3D" id="1.10.10.10">
    <property type="entry name" value="Winged helix-like DNA-binding domain superfamily/Winged helix DNA-binding domain"/>
    <property type="match status" value="2"/>
</dbReference>
<dbReference type="InterPro" id="IPR000792">
    <property type="entry name" value="Tscrpt_reg_LuxR_C"/>
</dbReference>
<proteinExistence type="predicted"/>
<evidence type="ECO:0000259" key="1">
    <source>
        <dbReference type="PROSITE" id="PS50043"/>
    </source>
</evidence>
<dbReference type="InterPro" id="IPR036390">
    <property type="entry name" value="WH_DNA-bd_sf"/>
</dbReference>
<dbReference type="Proteomes" id="UP001366085">
    <property type="component" value="Unassembled WGS sequence"/>
</dbReference>
<dbReference type="EMBL" id="JBBDGN010000003">
    <property type="protein sequence ID" value="MEJ1091032.1"/>
    <property type="molecule type" value="Genomic_DNA"/>
</dbReference>
<organism evidence="2 3">
    <name type="scientific">Microbacterium istanbulense</name>
    <dbReference type="NCBI Taxonomy" id="3122049"/>
    <lineage>
        <taxon>Bacteria</taxon>
        <taxon>Bacillati</taxon>
        <taxon>Actinomycetota</taxon>
        <taxon>Actinomycetes</taxon>
        <taxon>Micrococcales</taxon>
        <taxon>Microbacteriaceae</taxon>
        <taxon>Microbacterium</taxon>
    </lineage>
</organism>